<dbReference type="EMBL" id="CP001044">
    <property type="protein sequence ID" value="ACC72496.1"/>
    <property type="molecule type" value="Genomic_DNA"/>
</dbReference>
<dbReference type="Gene3D" id="2.30.110.20">
    <property type="entry name" value="Hcp1-like"/>
    <property type="match status" value="1"/>
</dbReference>
<name>B2JKW7_PARP8</name>
<organism evidence="1 2">
    <name type="scientific">Paraburkholderia phymatum (strain DSM 17167 / CIP 108236 / LMG 21445 / STM815)</name>
    <name type="common">Burkholderia phymatum</name>
    <dbReference type="NCBI Taxonomy" id="391038"/>
    <lineage>
        <taxon>Bacteria</taxon>
        <taxon>Pseudomonadati</taxon>
        <taxon>Pseudomonadota</taxon>
        <taxon>Betaproteobacteria</taxon>
        <taxon>Burkholderiales</taxon>
        <taxon>Burkholderiaceae</taxon>
        <taxon>Paraburkholderia</taxon>
    </lineage>
</organism>
<evidence type="ECO:0000313" key="1">
    <source>
        <dbReference type="EMBL" id="ACC72496.1"/>
    </source>
</evidence>
<keyword evidence="2" id="KW-1185">Reference proteome</keyword>
<dbReference type="HOGENOM" id="CLU_112762_0_3_4"/>
<sequence length="160" mass="17246">MEKAQMSNDTFIKIDGIAGESEDVIHSDEIQVTNWGGKMSQQSSMLSGSGGGAAKATVEDLVFFHEVDRASPNLMSYCLTGKHIAKVVLTMRKAGGIPLDFLRITISDVVITGVEMSASYEQVRLSFASVRQEYLLQNAQGGSRGVITGTFDLKQNAPGR</sequence>
<dbReference type="Pfam" id="PF05638">
    <property type="entry name" value="T6SS_HCP"/>
    <property type="match status" value="1"/>
</dbReference>
<protein>
    <recommendedName>
        <fullName evidence="3">Type VI secretion system effector, Hcp1 family</fullName>
    </recommendedName>
</protein>
<gene>
    <name evidence="1" type="ordered locus">Bphy_3341</name>
</gene>
<evidence type="ECO:0000313" key="2">
    <source>
        <dbReference type="Proteomes" id="UP000001192"/>
    </source>
</evidence>
<evidence type="ECO:0008006" key="3">
    <source>
        <dbReference type="Google" id="ProtNLM"/>
    </source>
</evidence>
<dbReference type="PANTHER" id="PTHR36152:SF5">
    <property type="entry name" value="PROTEIN HCP1"/>
    <property type="match status" value="1"/>
</dbReference>
<dbReference type="Proteomes" id="UP000001192">
    <property type="component" value="Chromosome 2"/>
</dbReference>
<dbReference type="KEGG" id="bph:Bphy_3341"/>
<dbReference type="InterPro" id="IPR036624">
    <property type="entry name" value="Hcp1-lik_sf"/>
</dbReference>
<dbReference type="AlphaFoldDB" id="B2JKW7"/>
<dbReference type="STRING" id="391038.Bphy_3341"/>
<dbReference type="InterPro" id="IPR053165">
    <property type="entry name" value="HSI-I_assembly_Hcp1"/>
</dbReference>
<dbReference type="InterPro" id="IPR008514">
    <property type="entry name" value="T6SS_Hcp"/>
</dbReference>
<dbReference type="PANTHER" id="PTHR36152">
    <property type="entry name" value="CYTOPLASMIC PROTEIN-RELATED"/>
    <property type="match status" value="1"/>
</dbReference>
<dbReference type="SUPFAM" id="SSF141452">
    <property type="entry name" value="Hcp1-like"/>
    <property type="match status" value="1"/>
</dbReference>
<proteinExistence type="predicted"/>
<reference evidence="2" key="1">
    <citation type="journal article" date="2014" name="Stand. Genomic Sci.">
        <title>Complete genome sequence of Burkholderia phymatum STM815(T), a broad host range and efficient nitrogen-fixing symbiont of Mimosa species.</title>
        <authorList>
            <person name="Moulin L."/>
            <person name="Klonowska A."/>
            <person name="Caroline B."/>
            <person name="Booth K."/>
            <person name="Vriezen J.A."/>
            <person name="Melkonian R."/>
            <person name="James E.K."/>
            <person name="Young J.P."/>
            <person name="Bena G."/>
            <person name="Hauser L."/>
            <person name="Land M."/>
            <person name="Kyrpides N."/>
            <person name="Bruce D."/>
            <person name="Chain P."/>
            <person name="Copeland A."/>
            <person name="Pitluck S."/>
            <person name="Woyke T."/>
            <person name="Lizotte-Waniewski M."/>
            <person name="Bristow J."/>
            <person name="Riley M."/>
        </authorList>
    </citation>
    <scope>NUCLEOTIDE SEQUENCE [LARGE SCALE GENOMIC DNA]</scope>
    <source>
        <strain evidence="2">DSM 17167 / CIP 108236 / LMG 21445 / STM815</strain>
    </source>
</reference>
<dbReference type="eggNOG" id="COG3157">
    <property type="taxonomic scope" value="Bacteria"/>
</dbReference>
<accession>B2JKW7</accession>